<dbReference type="Proteomes" id="UP000070720">
    <property type="component" value="Chromosome 4"/>
</dbReference>
<proteinExistence type="predicted"/>
<reference evidence="2 4" key="3">
    <citation type="journal article" date="2015" name="BMC Genomics">
        <title>The completed genome sequence of the pathogenic ascomycete fungus Fusarium graminearum.</title>
        <authorList>
            <person name="King R."/>
            <person name="Urban M."/>
            <person name="Hammond-Kosack M.C."/>
            <person name="Hassani-Pak K."/>
            <person name="Hammond-Kosack K.E."/>
        </authorList>
    </citation>
    <scope>NUCLEOTIDE SEQUENCE [LARGE SCALE GENOMIC DNA]</scope>
    <source>
        <strain evidence="4">ATCC MYA-4620 / CBS 123657 / FGSC 9075 / NRRL 31084 / PH-1</strain>
        <strain evidence="2">PH-1</strain>
    </source>
</reference>
<reference evidence="3 4" key="1">
    <citation type="journal article" date="2007" name="Science">
        <title>The Fusarium graminearum genome reveals a link between localized polymorphism and pathogen specialization.</title>
        <authorList>
            <person name="Cuomo C.A."/>
            <person name="Gueldener U."/>
            <person name="Xu J.-R."/>
            <person name="Trail F."/>
            <person name="Turgeon B.G."/>
            <person name="Di Pietro A."/>
            <person name="Walton J.D."/>
            <person name="Ma L.-J."/>
            <person name="Baker S.E."/>
            <person name="Rep M."/>
            <person name="Adam G."/>
            <person name="Antoniw J."/>
            <person name="Baldwin T."/>
            <person name="Calvo S.E."/>
            <person name="Chang Y.-L."/>
            <person name="DeCaprio D."/>
            <person name="Gale L.R."/>
            <person name="Gnerre S."/>
            <person name="Goswami R.S."/>
            <person name="Hammond-Kosack K."/>
            <person name="Harris L.J."/>
            <person name="Hilburn K."/>
            <person name="Kennell J.C."/>
            <person name="Kroken S."/>
            <person name="Magnuson J.K."/>
            <person name="Mannhaupt G."/>
            <person name="Mauceli E.W."/>
            <person name="Mewes H.-W."/>
            <person name="Mitterbauer R."/>
            <person name="Muehlbauer G."/>
            <person name="Muensterkoetter M."/>
            <person name="Nelson D."/>
            <person name="O'Donnell K."/>
            <person name="Ouellet T."/>
            <person name="Qi W."/>
            <person name="Quesneville H."/>
            <person name="Roncero M.I.G."/>
            <person name="Seong K.-Y."/>
            <person name="Tetko I.V."/>
            <person name="Urban M."/>
            <person name="Waalwijk C."/>
            <person name="Ward T.J."/>
            <person name="Yao J."/>
            <person name="Birren B.W."/>
            <person name="Kistler H.C."/>
        </authorList>
    </citation>
    <scope>NUCLEOTIDE SEQUENCE [LARGE SCALE GENOMIC DNA]</scope>
    <source>
        <strain evidence="4">ATCC MYA-4620 / CBS 123657 / FGSC 9075 / NRRL 31084 / PH-1</strain>
        <strain evidence="3">PH-1 / ATCC MYA-4620 / FGSC 9075 / NRRL 31084</strain>
    </source>
</reference>
<name>I1S9X5_GIBZE</name>
<dbReference type="RefSeq" id="XP_011327844.1">
    <property type="nucleotide sequence ID" value="XM_011329542.1"/>
</dbReference>
<dbReference type="HOGENOM" id="CLU_1896424_0_0_1"/>
<organism evidence="2 4">
    <name type="scientific">Gibberella zeae (strain ATCC MYA-4620 / CBS 123657 / FGSC 9075 / NRRL 31084 / PH-1)</name>
    <name type="common">Wheat head blight fungus</name>
    <name type="synonym">Fusarium graminearum</name>
    <dbReference type="NCBI Taxonomy" id="229533"/>
    <lineage>
        <taxon>Eukaryota</taxon>
        <taxon>Fungi</taxon>
        <taxon>Dikarya</taxon>
        <taxon>Ascomycota</taxon>
        <taxon>Pezizomycotina</taxon>
        <taxon>Sordariomycetes</taxon>
        <taxon>Hypocreomycetidae</taxon>
        <taxon>Hypocreales</taxon>
        <taxon>Nectriaceae</taxon>
        <taxon>Fusarium</taxon>
    </lineage>
</organism>
<dbReference type="EMBL" id="HG970335">
    <property type="protein sequence ID" value="CEF85252.1"/>
    <property type="molecule type" value="Genomic_DNA"/>
</dbReference>
<sequence length="134" mass="15074">MKTLQGVGSHAQIQQQCKTQQQQAGSGSVVFGLWKPKDSDHGLDRLNRAREKMDELVLGNYRRVAEPRGAIEDDNGHRSRRQRAGTHVASQTRELMASHHSIPNEQQLLPPTGRNQEQRKQAKDIINIPIVIVV</sequence>
<accession>I1S9X5</accession>
<dbReference type="VEuPathDB" id="FungiDB:FGRAMPH1_01G26157"/>
<feature type="compositionally biased region" description="Basic and acidic residues" evidence="1">
    <location>
        <begin position="67"/>
        <end position="77"/>
    </location>
</feature>
<evidence type="ECO:0000313" key="2">
    <source>
        <dbReference type="EMBL" id="CEF85252.1"/>
    </source>
</evidence>
<keyword evidence="4" id="KW-1185">Reference proteome</keyword>
<protein>
    <submittedName>
        <fullName evidence="2">Chromosome 4, complete genome</fullName>
    </submittedName>
</protein>
<feature type="region of interest" description="Disordered" evidence="1">
    <location>
        <begin position="67"/>
        <end position="121"/>
    </location>
</feature>
<dbReference type="AlphaFoldDB" id="I1S9X5"/>
<gene>
    <name evidence="2" type="ORF">FGRAMPH1_01T26157</name>
</gene>
<reference evidence="3 4" key="2">
    <citation type="journal article" date="2010" name="Nature">
        <title>Comparative genomics reveals mobile pathogenicity chromosomes in Fusarium.</title>
        <authorList>
            <person name="Ma L.J."/>
            <person name="van der Does H.C."/>
            <person name="Borkovich K.A."/>
            <person name="Coleman J.J."/>
            <person name="Daboussi M.J."/>
            <person name="Di Pietro A."/>
            <person name="Dufresne M."/>
            <person name="Freitag M."/>
            <person name="Grabherr M."/>
            <person name="Henrissat B."/>
            <person name="Houterman P.M."/>
            <person name="Kang S."/>
            <person name="Shim W.B."/>
            <person name="Woloshuk C."/>
            <person name="Xie X."/>
            <person name="Xu J.R."/>
            <person name="Antoniw J."/>
            <person name="Baker S.E."/>
            <person name="Bluhm B.H."/>
            <person name="Breakspear A."/>
            <person name="Brown D.W."/>
            <person name="Butchko R.A."/>
            <person name="Chapman S."/>
            <person name="Coulson R."/>
            <person name="Coutinho P.M."/>
            <person name="Danchin E.G."/>
            <person name="Diener A."/>
            <person name="Gale L.R."/>
            <person name="Gardiner D.M."/>
            <person name="Goff S."/>
            <person name="Hammond-Kosack K.E."/>
            <person name="Hilburn K."/>
            <person name="Hua-Van A."/>
            <person name="Jonkers W."/>
            <person name="Kazan K."/>
            <person name="Kodira C.D."/>
            <person name="Koehrsen M."/>
            <person name="Kumar L."/>
            <person name="Lee Y.H."/>
            <person name="Li L."/>
            <person name="Manners J.M."/>
            <person name="Miranda-Saavedra D."/>
            <person name="Mukherjee M."/>
            <person name="Park G."/>
            <person name="Park J."/>
            <person name="Park S.Y."/>
            <person name="Proctor R.H."/>
            <person name="Regev A."/>
            <person name="Ruiz-Roldan M.C."/>
            <person name="Sain D."/>
            <person name="Sakthikumar S."/>
            <person name="Sykes S."/>
            <person name="Schwartz D.C."/>
            <person name="Turgeon B.G."/>
            <person name="Wapinski I."/>
            <person name="Yoder O."/>
            <person name="Young S."/>
            <person name="Zeng Q."/>
            <person name="Zhou S."/>
            <person name="Galagan J."/>
            <person name="Cuomo C.A."/>
            <person name="Kistler H.C."/>
            <person name="Rep M."/>
        </authorList>
    </citation>
    <scope>GENOME REANNOTATION</scope>
    <source>
        <strain evidence="4">ATCC MYA-4620 / CBS 123657 / FGSC 9075 / NRRL 31084 / PH-1</strain>
        <strain evidence="3">PH-1 / ATCC MYA-4620 / FGSC 9075 / NRRL 31084</strain>
    </source>
</reference>
<dbReference type="KEGG" id="fgr:FGSG_13656"/>
<reference evidence="3" key="4">
    <citation type="submission" date="2017-01" db="UniProtKB">
        <authorList>
            <consortium name="EnsemblFungi"/>
        </authorList>
    </citation>
    <scope>IDENTIFICATION</scope>
    <source>
        <strain evidence="3">PH-1 / ATCC MYA-4620 / FGSC 9075 / NRRL 31084</strain>
    </source>
</reference>
<evidence type="ECO:0000256" key="1">
    <source>
        <dbReference type="SAM" id="MobiDB-lite"/>
    </source>
</evidence>
<dbReference type="EnsemblFungi" id="CEF85252">
    <property type="protein sequence ID" value="CEF85252"/>
    <property type="gene ID" value="FGRRES_13656"/>
</dbReference>
<feature type="compositionally biased region" description="Polar residues" evidence="1">
    <location>
        <begin position="101"/>
        <end position="115"/>
    </location>
</feature>
<accession>A0A098DV66</accession>
<evidence type="ECO:0000313" key="3">
    <source>
        <dbReference type="EnsemblFungi" id="CEF85252"/>
    </source>
</evidence>
<evidence type="ECO:0000313" key="4">
    <source>
        <dbReference type="Proteomes" id="UP000070720"/>
    </source>
</evidence>
<dbReference type="InParanoid" id="I1S9X5"/>